<gene>
    <name evidence="3" type="ORF">MELIAE_LOCUS6532</name>
</gene>
<accession>A0A9P0FHJ2</accession>
<feature type="domain" description="DUF4806" evidence="2">
    <location>
        <begin position="8"/>
        <end position="103"/>
    </location>
</feature>
<reference evidence="3" key="1">
    <citation type="submission" date="2021-12" db="EMBL/GenBank/DDBJ databases">
        <authorList>
            <person name="King R."/>
        </authorList>
    </citation>
    <scope>NUCLEOTIDE SEQUENCE</scope>
</reference>
<evidence type="ECO:0000259" key="2">
    <source>
        <dbReference type="Pfam" id="PF16064"/>
    </source>
</evidence>
<protein>
    <recommendedName>
        <fullName evidence="2">DUF4806 domain-containing protein</fullName>
    </recommendedName>
</protein>
<name>A0A9P0FHJ2_BRAAE</name>
<dbReference type="EMBL" id="OV121135">
    <property type="protein sequence ID" value="CAH0555096.1"/>
    <property type="molecule type" value="Genomic_DNA"/>
</dbReference>
<organism evidence="3 4">
    <name type="scientific">Brassicogethes aeneus</name>
    <name type="common">Rape pollen beetle</name>
    <name type="synonym">Meligethes aeneus</name>
    <dbReference type="NCBI Taxonomy" id="1431903"/>
    <lineage>
        <taxon>Eukaryota</taxon>
        <taxon>Metazoa</taxon>
        <taxon>Ecdysozoa</taxon>
        <taxon>Arthropoda</taxon>
        <taxon>Hexapoda</taxon>
        <taxon>Insecta</taxon>
        <taxon>Pterygota</taxon>
        <taxon>Neoptera</taxon>
        <taxon>Endopterygota</taxon>
        <taxon>Coleoptera</taxon>
        <taxon>Polyphaga</taxon>
        <taxon>Cucujiformia</taxon>
        <taxon>Nitidulidae</taxon>
        <taxon>Meligethinae</taxon>
        <taxon>Brassicogethes</taxon>
    </lineage>
</organism>
<dbReference type="AlphaFoldDB" id="A0A9P0FHJ2"/>
<dbReference type="OrthoDB" id="7334331at2759"/>
<dbReference type="Pfam" id="PF16064">
    <property type="entry name" value="DUF4806"/>
    <property type="match status" value="1"/>
</dbReference>
<proteinExistence type="predicted"/>
<feature type="region of interest" description="Disordered" evidence="1">
    <location>
        <begin position="132"/>
        <end position="184"/>
    </location>
</feature>
<dbReference type="InterPro" id="IPR032071">
    <property type="entry name" value="DUF4806"/>
</dbReference>
<feature type="compositionally biased region" description="Polar residues" evidence="1">
    <location>
        <begin position="155"/>
        <end position="173"/>
    </location>
</feature>
<feature type="compositionally biased region" description="Basic and acidic residues" evidence="1">
    <location>
        <begin position="174"/>
        <end position="184"/>
    </location>
</feature>
<evidence type="ECO:0000313" key="4">
    <source>
        <dbReference type="Proteomes" id="UP001154078"/>
    </source>
</evidence>
<evidence type="ECO:0000256" key="1">
    <source>
        <dbReference type="SAM" id="MobiDB-lite"/>
    </source>
</evidence>
<keyword evidence="4" id="KW-1185">Reference proteome</keyword>
<evidence type="ECO:0000313" key="3">
    <source>
        <dbReference type="EMBL" id="CAH0555096.1"/>
    </source>
</evidence>
<sequence length="184" mass="21252">MAVKEDHLKKFSFPLQTVTEMNRLDDEIRNNEAFKNQLIDFLSRVGGSSGQNDATKVAYKISDMLFSSEILTHYSWTGISKRKENPEKQSFTALKKVIEVFFEVLSKSDNRHTKEKNDKIIRDGILKHAKKRYERKRQQIGAKKDLVTADDEVQNKSNEGNNDIEQTEDNNQPNDKDSDSEIIN</sequence>
<dbReference type="Proteomes" id="UP001154078">
    <property type="component" value="Chromosome 4"/>
</dbReference>